<keyword evidence="2" id="KW-1133">Transmembrane helix</keyword>
<dbReference type="InterPro" id="IPR031371">
    <property type="entry name" value="Mucin-15"/>
</dbReference>
<proteinExistence type="predicted"/>
<evidence type="ECO:0000256" key="3">
    <source>
        <dbReference type="SAM" id="SignalP"/>
    </source>
</evidence>
<feature type="chain" id="PRO_5034974671" description="Mucin-15" evidence="3">
    <location>
        <begin position="20"/>
        <end position="328"/>
    </location>
</feature>
<accession>A0A8C6Y6E3</accession>
<feature type="transmembrane region" description="Helical" evidence="2">
    <location>
        <begin position="220"/>
        <end position="243"/>
    </location>
</feature>
<keyword evidence="2" id="KW-0472">Membrane</keyword>
<dbReference type="OrthoDB" id="9950822at2759"/>
<dbReference type="PANTHER" id="PTHR45427:SF1">
    <property type="entry name" value="MUCIN-15"/>
    <property type="match status" value="1"/>
</dbReference>
<dbReference type="OMA" id="EYPSEPV"/>
<dbReference type="PANTHER" id="PTHR45427">
    <property type="entry name" value="MUCIN-15"/>
    <property type="match status" value="1"/>
</dbReference>
<feature type="signal peptide" evidence="3">
    <location>
        <begin position="1"/>
        <end position="19"/>
    </location>
</feature>
<protein>
    <recommendedName>
        <fullName evidence="6">Mucin-15</fullName>
    </recommendedName>
</protein>
<dbReference type="GeneTree" id="ENSGT00390000001698"/>
<feature type="compositionally biased region" description="Polar residues" evidence="1">
    <location>
        <begin position="189"/>
        <end position="204"/>
    </location>
</feature>
<keyword evidence="2" id="KW-0812">Transmembrane</keyword>
<reference evidence="4" key="2">
    <citation type="submission" date="2025-09" db="UniProtKB">
        <authorList>
            <consortium name="Ensembl"/>
        </authorList>
    </citation>
    <scope>IDENTIFICATION</scope>
</reference>
<feature type="compositionally biased region" description="Polar residues" evidence="1">
    <location>
        <begin position="44"/>
        <end position="76"/>
    </location>
</feature>
<evidence type="ECO:0000256" key="2">
    <source>
        <dbReference type="SAM" id="Phobius"/>
    </source>
</evidence>
<evidence type="ECO:0000256" key="1">
    <source>
        <dbReference type="SAM" id="MobiDB-lite"/>
    </source>
</evidence>
<evidence type="ECO:0008006" key="6">
    <source>
        <dbReference type="Google" id="ProtNLM"/>
    </source>
</evidence>
<organism evidence="4 5">
    <name type="scientific">Naja naja</name>
    <name type="common">Indian cobra</name>
    <dbReference type="NCBI Taxonomy" id="35670"/>
    <lineage>
        <taxon>Eukaryota</taxon>
        <taxon>Metazoa</taxon>
        <taxon>Chordata</taxon>
        <taxon>Craniata</taxon>
        <taxon>Vertebrata</taxon>
        <taxon>Euteleostomi</taxon>
        <taxon>Lepidosauria</taxon>
        <taxon>Squamata</taxon>
        <taxon>Bifurcata</taxon>
        <taxon>Unidentata</taxon>
        <taxon>Episquamata</taxon>
        <taxon>Toxicofera</taxon>
        <taxon>Serpentes</taxon>
        <taxon>Colubroidea</taxon>
        <taxon>Elapidae</taxon>
        <taxon>Elapinae</taxon>
        <taxon>Naja</taxon>
    </lineage>
</organism>
<feature type="compositionally biased region" description="Basic and acidic residues" evidence="1">
    <location>
        <begin position="205"/>
        <end position="214"/>
    </location>
</feature>
<dbReference type="Pfam" id="PF15672">
    <property type="entry name" value="Mucin15"/>
    <property type="match status" value="1"/>
</dbReference>
<name>A0A8C6Y6E3_NAJNA</name>
<dbReference type="Proteomes" id="UP000694559">
    <property type="component" value="Unplaced"/>
</dbReference>
<sequence length="328" mass="35505">MPTTEGTLFILLLISLQLARNHSKDAVNPASSRSSVSSTPMSPTIFNVTSDRTSTEPGHISANPNYSTVTESNTPSNKTISILTPTSTLHSLLLPTTHPLTFTTKDVKHRISSSGTPANTSRSYEATTYFKSFETESNSVITTTPNISFTTMVSHNTTQIDGLTFRPTKNLSRTTAMLLTTKSSAVTTELSSTANLPSKATDGSTEAREASKESHTNGGVIFGTIVGAMLGSALIGLVGYLICGKRKPEPFGHQRLYDDTRNDPVLRLDATPEPFNPNFGELSYFNPLVANENPVQNHKETSYNTIPMDDVTSLQPSAEMRKADVRIK</sequence>
<dbReference type="Ensembl" id="ENSNNAT00000026467.1">
    <property type="protein sequence ID" value="ENSNNAP00000025247.1"/>
    <property type="gene ID" value="ENSNNAG00000016517.1"/>
</dbReference>
<feature type="region of interest" description="Disordered" evidence="1">
    <location>
        <begin position="189"/>
        <end position="214"/>
    </location>
</feature>
<keyword evidence="3" id="KW-0732">Signal</keyword>
<evidence type="ECO:0000313" key="5">
    <source>
        <dbReference type="Proteomes" id="UP000694559"/>
    </source>
</evidence>
<dbReference type="AlphaFoldDB" id="A0A8C6Y6E3"/>
<feature type="compositionally biased region" description="Low complexity" evidence="1">
    <location>
        <begin position="29"/>
        <end position="43"/>
    </location>
</feature>
<keyword evidence="5" id="KW-1185">Reference proteome</keyword>
<feature type="region of interest" description="Disordered" evidence="1">
    <location>
        <begin position="26"/>
        <end position="76"/>
    </location>
</feature>
<reference evidence="4" key="1">
    <citation type="submission" date="2025-08" db="UniProtKB">
        <authorList>
            <consortium name="Ensembl"/>
        </authorList>
    </citation>
    <scope>IDENTIFICATION</scope>
</reference>
<evidence type="ECO:0000313" key="4">
    <source>
        <dbReference type="Ensembl" id="ENSNNAP00000025247.1"/>
    </source>
</evidence>